<evidence type="ECO:0000256" key="3">
    <source>
        <dbReference type="ARBA" id="ARBA00022989"/>
    </source>
</evidence>
<feature type="transmembrane region" description="Helical" evidence="5">
    <location>
        <begin position="275"/>
        <end position="295"/>
    </location>
</feature>
<dbReference type="Pfam" id="PF00999">
    <property type="entry name" value="Na_H_Exchanger"/>
    <property type="match status" value="1"/>
</dbReference>
<dbReference type="InterPro" id="IPR051843">
    <property type="entry name" value="CPA1_transporter"/>
</dbReference>
<feature type="transmembrane region" description="Helical" evidence="5">
    <location>
        <begin position="360"/>
        <end position="381"/>
    </location>
</feature>
<comment type="subcellular location">
    <subcellularLocation>
        <location evidence="1">Membrane</location>
        <topology evidence="1">Multi-pass membrane protein</topology>
    </subcellularLocation>
</comment>
<sequence>MLTSLAIIFLLGLLMGSIFNKLKLPSLMGMIFTGILLSPYAFNLLDDKILSISPDLRQLALVIILTRAGLSLDVKDLKKVGRPAVLMCFVPACFEILAVVMIAPKLLGVTVLEAAIMGAVVAAVSPAIIVPRMINLIEQKIGKENSIPQLIMAGASVDDIFVIVLFTAFTDLAKGGDMSLSSFAQIPISIIMGVLVGVLMATVLIKIFKKVHLRDSIKVIIILSVSFLLIELQNSLESIIPMSGLLAIMSMGILIKAKYEMLAVRLSNKYNKLWLAAEIVLFVLVGATVNVQYVITAGIPVVIVILFALMIRMIGVFVCLIKTKLSKKERLFCMIAYTPKATVQAAIGGMPLAMGLSCGNIVLTVAVLAILITAPFGAIGIDSTYKKLLCGDNEDGRDKLAN</sequence>
<proteinExistence type="predicted"/>
<keyword evidence="8" id="KW-1185">Reference proteome</keyword>
<keyword evidence="2 5" id="KW-0812">Transmembrane</keyword>
<evidence type="ECO:0000256" key="4">
    <source>
        <dbReference type="ARBA" id="ARBA00023136"/>
    </source>
</evidence>
<evidence type="ECO:0000256" key="1">
    <source>
        <dbReference type="ARBA" id="ARBA00004141"/>
    </source>
</evidence>
<dbReference type="EMBL" id="CP154622">
    <property type="protein sequence ID" value="XAM41603.1"/>
    <property type="molecule type" value="Genomic_DNA"/>
</dbReference>
<dbReference type="RefSeq" id="WP_343339476.1">
    <property type="nucleotide sequence ID" value="NZ_CP154622.1"/>
</dbReference>
<accession>A0ABZ3FG39</accession>
<dbReference type="PANTHER" id="PTHR31102">
    <property type="match status" value="1"/>
</dbReference>
<protein>
    <recommendedName>
        <fullName evidence="6">Cation/H+ exchanger transmembrane domain-containing protein</fullName>
    </recommendedName>
</protein>
<evidence type="ECO:0000313" key="8">
    <source>
        <dbReference type="Proteomes" id="UP001477947"/>
    </source>
</evidence>
<keyword evidence="4 5" id="KW-0472">Membrane</keyword>
<evidence type="ECO:0000256" key="2">
    <source>
        <dbReference type="ARBA" id="ARBA00022692"/>
    </source>
</evidence>
<feature type="transmembrane region" description="Helical" evidence="5">
    <location>
        <begin position="84"/>
        <end position="103"/>
    </location>
</feature>
<feature type="transmembrane region" description="Helical" evidence="5">
    <location>
        <begin position="301"/>
        <end position="320"/>
    </location>
</feature>
<feature type="transmembrane region" description="Helical" evidence="5">
    <location>
        <begin position="109"/>
        <end position="130"/>
    </location>
</feature>
<dbReference type="Proteomes" id="UP001477947">
    <property type="component" value="Chromosome"/>
</dbReference>
<keyword evidence="3 5" id="KW-1133">Transmembrane helix</keyword>
<name>A0ABZ3FG39_9FIRM</name>
<feature type="transmembrane region" description="Helical" evidence="5">
    <location>
        <begin position="182"/>
        <end position="205"/>
    </location>
</feature>
<feature type="transmembrane region" description="Helical" evidence="5">
    <location>
        <begin position="217"/>
        <end position="233"/>
    </location>
</feature>
<feature type="transmembrane region" description="Helical" evidence="5">
    <location>
        <begin position="150"/>
        <end position="170"/>
    </location>
</feature>
<evidence type="ECO:0000259" key="6">
    <source>
        <dbReference type="Pfam" id="PF00999"/>
    </source>
</evidence>
<evidence type="ECO:0000313" key="7">
    <source>
        <dbReference type="EMBL" id="XAM41603.1"/>
    </source>
</evidence>
<organism evidence="7 8">
    <name type="scientific">Terrisporobacter petrolearius</name>
    <dbReference type="NCBI Taxonomy" id="1460447"/>
    <lineage>
        <taxon>Bacteria</taxon>
        <taxon>Bacillati</taxon>
        <taxon>Bacillota</taxon>
        <taxon>Clostridia</taxon>
        <taxon>Peptostreptococcales</taxon>
        <taxon>Peptostreptococcaceae</taxon>
        <taxon>Terrisporobacter</taxon>
    </lineage>
</organism>
<reference evidence="7 8" key="1">
    <citation type="submission" date="2024-04" db="EMBL/GenBank/DDBJ databases">
        <title>Isolation and characterization of novel acetogenic strains of the genera Terrisporobacter and Acetoanaerobium.</title>
        <authorList>
            <person name="Boeer T."/>
            <person name="Schueler M.A."/>
            <person name="Lueschen A."/>
            <person name="Eysell L."/>
            <person name="Droege J."/>
            <person name="Heinemann M."/>
            <person name="Engelhardt L."/>
            <person name="Basen M."/>
            <person name="Daniel R."/>
        </authorList>
    </citation>
    <scope>NUCLEOTIDE SEQUENCE [LARGE SCALE GENOMIC DNA]</scope>
    <source>
        <strain evidence="7 8">ELB</strain>
    </source>
</reference>
<dbReference type="Gene3D" id="1.20.1530.20">
    <property type="match status" value="1"/>
</dbReference>
<feature type="transmembrane region" description="Helical" evidence="5">
    <location>
        <begin position="26"/>
        <end position="45"/>
    </location>
</feature>
<dbReference type="PANTHER" id="PTHR31102:SF1">
    <property type="entry name" value="CATION_H+ EXCHANGER DOMAIN-CONTAINING PROTEIN"/>
    <property type="match status" value="1"/>
</dbReference>
<feature type="transmembrane region" description="Helical" evidence="5">
    <location>
        <begin position="239"/>
        <end position="255"/>
    </location>
</feature>
<evidence type="ECO:0000256" key="5">
    <source>
        <dbReference type="SAM" id="Phobius"/>
    </source>
</evidence>
<dbReference type="InterPro" id="IPR038770">
    <property type="entry name" value="Na+/solute_symporter_sf"/>
</dbReference>
<dbReference type="InterPro" id="IPR006153">
    <property type="entry name" value="Cation/H_exchanger_TM"/>
</dbReference>
<feature type="domain" description="Cation/H+ exchanger transmembrane" evidence="6">
    <location>
        <begin position="11"/>
        <end position="379"/>
    </location>
</feature>
<gene>
    <name evidence="7" type="ORF">TPELB_19160</name>
</gene>